<evidence type="ECO:0000313" key="2">
    <source>
        <dbReference type="Proteomes" id="UP000289841"/>
    </source>
</evidence>
<dbReference type="Gene3D" id="3.40.50.1240">
    <property type="entry name" value="Phosphoglycerate mutase-like"/>
    <property type="match status" value="1"/>
</dbReference>
<dbReference type="EMBL" id="LR215048">
    <property type="protein sequence ID" value="VEU80844.1"/>
    <property type="molecule type" value="Genomic_DNA"/>
</dbReference>
<accession>A0A449BEG0</accession>
<dbReference type="GO" id="GO:0005737">
    <property type="term" value="C:cytoplasm"/>
    <property type="evidence" value="ECO:0007669"/>
    <property type="project" value="TreeGrafter"/>
</dbReference>
<dbReference type="SUPFAM" id="SSF53254">
    <property type="entry name" value="Phosphoglycerate mutase-like"/>
    <property type="match status" value="1"/>
</dbReference>
<dbReference type="KEGG" id="aaxa:NCTC10138_01231"/>
<evidence type="ECO:0000313" key="1">
    <source>
        <dbReference type="EMBL" id="VEU80844.1"/>
    </source>
</evidence>
<gene>
    <name evidence="1" type="ORF">NCTC10138_01231</name>
</gene>
<dbReference type="CDD" id="cd07067">
    <property type="entry name" value="HP_PGM_like"/>
    <property type="match status" value="1"/>
</dbReference>
<dbReference type="PANTHER" id="PTHR48100:SF59">
    <property type="entry name" value="ADENOSYLCOBALAMIN_ALPHA-RIBAZOLE PHOSPHATASE"/>
    <property type="match status" value="1"/>
</dbReference>
<name>A0A449BEG0_HAPAX</name>
<dbReference type="Pfam" id="PF00300">
    <property type="entry name" value="His_Phos_1"/>
    <property type="match status" value="1"/>
</dbReference>
<keyword evidence="2" id="KW-1185">Reference proteome</keyword>
<dbReference type="RefSeq" id="WP_026391100.1">
    <property type="nucleotide sequence ID" value="NZ_LR215048.1"/>
</dbReference>
<organism evidence="1 2">
    <name type="scientific">Haploplasma axanthum</name>
    <name type="common">Acholeplasma axanthum</name>
    <dbReference type="NCBI Taxonomy" id="29552"/>
    <lineage>
        <taxon>Bacteria</taxon>
        <taxon>Bacillati</taxon>
        <taxon>Mycoplasmatota</taxon>
        <taxon>Mollicutes</taxon>
        <taxon>Acholeplasmatales</taxon>
        <taxon>Acholeplasmataceae</taxon>
        <taxon>Haploplasma</taxon>
    </lineage>
</organism>
<protein>
    <submittedName>
        <fullName evidence="1">Alpha-ribazole phosphatase</fullName>
    </submittedName>
</protein>
<dbReference type="InterPro" id="IPR029033">
    <property type="entry name" value="His_PPase_superfam"/>
</dbReference>
<dbReference type="PANTHER" id="PTHR48100">
    <property type="entry name" value="BROAD-SPECIFICITY PHOSPHATASE YOR283W-RELATED"/>
    <property type="match status" value="1"/>
</dbReference>
<dbReference type="GO" id="GO:0016791">
    <property type="term" value="F:phosphatase activity"/>
    <property type="evidence" value="ECO:0007669"/>
    <property type="project" value="TreeGrafter"/>
</dbReference>
<dbReference type="Proteomes" id="UP000289841">
    <property type="component" value="Chromosome"/>
</dbReference>
<dbReference type="STRING" id="1278311.GCA_000428705_00222"/>
<dbReference type="InterPro" id="IPR013078">
    <property type="entry name" value="His_Pase_superF_clade-1"/>
</dbReference>
<dbReference type="InterPro" id="IPR050275">
    <property type="entry name" value="PGM_Phosphatase"/>
</dbReference>
<dbReference type="OrthoDB" id="9782128at2"/>
<dbReference type="SMART" id="SM00855">
    <property type="entry name" value="PGAM"/>
    <property type="match status" value="1"/>
</dbReference>
<sequence>MKIILIRHGEPNYEEVRKWGNIGLGFELAKLTDKGVKQAEDRSKDESLFDADLIISSPYTRALQTAAILSKNLNISLEVETDLHEWFADTKFLFDYDVFKASEEFYANKGILTNNSKYRFEPIDIIRKRVLNVLNKYQHFEKIIVVCHGIVMGSMTSIDDMIEHCGVREIEL</sequence>
<reference evidence="1 2" key="1">
    <citation type="submission" date="2019-01" db="EMBL/GenBank/DDBJ databases">
        <authorList>
            <consortium name="Pathogen Informatics"/>
        </authorList>
    </citation>
    <scope>NUCLEOTIDE SEQUENCE [LARGE SCALE GENOMIC DNA]</scope>
    <source>
        <strain evidence="1 2">NCTC10138</strain>
    </source>
</reference>
<proteinExistence type="predicted"/>
<dbReference type="AlphaFoldDB" id="A0A449BEG0"/>